<name>A0A848LM40_9BACT</name>
<feature type="compositionally biased region" description="Low complexity" evidence="1">
    <location>
        <begin position="900"/>
        <end position="921"/>
    </location>
</feature>
<dbReference type="InterPro" id="IPR008266">
    <property type="entry name" value="Tyr_kinase_AS"/>
</dbReference>
<dbReference type="InterPro" id="IPR011009">
    <property type="entry name" value="Kinase-like_dom_sf"/>
</dbReference>
<dbReference type="Pfam" id="PF08308">
    <property type="entry name" value="PEGA"/>
    <property type="match status" value="1"/>
</dbReference>
<feature type="compositionally biased region" description="Basic and acidic residues" evidence="1">
    <location>
        <begin position="537"/>
        <end position="553"/>
    </location>
</feature>
<dbReference type="EMBL" id="JABBJJ010000158">
    <property type="protein sequence ID" value="NMO18885.1"/>
    <property type="molecule type" value="Genomic_DNA"/>
</dbReference>
<feature type="compositionally biased region" description="Low complexity" evidence="1">
    <location>
        <begin position="367"/>
        <end position="384"/>
    </location>
</feature>
<dbReference type="GO" id="GO:0004674">
    <property type="term" value="F:protein serine/threonine kinase activity"/>
    <property type="evidence" value="ECO:0007669"/>
    <property type="project" value="TreeGrafter"/>
</dbReference>
<feature type="compositionally biased region" description="Pro residues" evidence="1">
    <location>
        <begin position="858"/>
        <end position="867"/>
    </location>
</feature>
<dbReference type="Proteomes" id="UP000518300">
    <property type="component" value="Unassembled WGS sequence"/>
</dbReference>
<sequence>MSGNTLPLAPEARSLGKYEVLCRLSTGGMAEIFLASQRGLAGFRKLVVLKQILPDIRGEEEFVRMFLDEAKVTAAFNHPHIAQVYDLDIADGELFLSMEFVPGATLVEVARACRQANIAIPMGFSLMAVRDTAVALHYAHTFTDPLGHPSPVIHRDVAEKNIMVTYEGVTKLLDFGIAKSLARASRTAVGMVKGTSGYMSPEQIMGEPLDARSDLFSLGVVLHECLTGMRLFYAKQAEAMMNAVLRCEVTPPSRTNKQVPPELDAIVMRALAKKRGDRYASTLEFARALERAVGPLIWHPEQSSELMRRLFADRREQTRQLLMSGQSSNGDTTGELSLAAVLAMGSEPSADPAATPPAQPVPPPPARASTSVPPVKAPAQAKPATPAPGAPAPRRPTLTAPVHEPPPVEAAGTIRARPALKPPPQKRAAPRLPAGPPSPPPEAVAPPPPPSDDAELSVRTQPGRPALPPEFLLRPQQPEPVHAPDAATSVLGPRSASAHEPPPPPPEEPPRAEPRPRSPRTLEGMRAVGSGESSRAGADEPSRAEARPRRTMDNVRAAAAPVERDLQTAMVRAPGPVERDLQTAMVRAPAPPPPPPPEQDYQTAMVRAPAPATRDSQPPAGRAPTPQESAAGRAPAHGTRDSQPPAGRAPTPPEHGAQAAVGRAAAPAARDSQPPAGRVPTPPDSEYPTALVRPGAPTLRDSQAPAVRPGATTIRDPQLAVRAPAPVMRDAQARAPEHREETVSITPTYKSRKGRRRSPPALPPFAPPDVTTEPVRPVAVSDAPPEGSALGDDDSHVNTQTGLRAPRRARGSRVLVTMAVVVLLVLGLGAVAVLLDLDKGRVSAALKPVLARVGLGPQPRPANPAPSKPENTPAVAEPVPRQAPTGTAPETPSTSDTARVAVAPGTGTADTAPKTTPTDDAQPGASDAAPVAADGETPSEDESAPPAESPARKTRGGSKRSREAVARKARASEEASAATPASSSEDAPAGERGFLTLLTEPSAEVFLGNRKLGSTPLFKVKLPSGKHTLKLVDGTGKAHRLPVEITPGETTAVRVPLALMGGE</sequence>
<gene>
    <name evidence="4" type="ORF">HG543_29070</name>
</gene>
<dbReference type="InterPro" id="IPR020635">
    <property type="entry name" value="Tyr_kinase_cat_dom"/>
</dbReference>
<evidence type="ECO:0000256" key="2">
    <source>
        <dbReference type="SAM" id="Phobius"/>
    </source>
</evidence>
<keyword evidence="5" id="KW-1185">Reference proteome</keyword>
<feature type="compositionally biased region" description="Pro residues" evidence="1">
    <location>
        <begin position="354"/>
        <end position="366"/>
    </location>
</feature>
<protein>
    <submittedName>
        <fullName evidence="4">Protein kinase</fullName>
    </submittedName>
</protein>
<evidence type="ECO:0000256" key="1">
    <source>
        <dbReference type="SAM" id="MobiDB-lite"/>
    </source>
</evidence>
<feature type="compositionally biased region" description="Basic and acidic residues" evidence="1">
    <location>
        <begin position="731"/>
        <end position="742"/>
    </location>
</feature>
<dbReference type="PROSITE" id="PS50011">
    <property type="entry name" value="PROTEIN_KINASE_DOM"/>
    <property type="match status" value="1"/>
</dbReference>
<keyword evidence="2" id="KW-0472">Membrane</keyword>
<feature type="compositionally biased region" description="Pro residues" evidence="1">
    <location>
        <begin position="589"/>
        <end position="598"/>
    </location>
</feature>
<dbReference type="SMART" id="SM00219">
    <property type="entry name" value="TyrKc"/>
    <property type="match status" value="1"/>
</dbReference>
<dbReference type="Gene3D" id="1.10.510.10">
    <property type="entry name" value="Transferase(Phosphotransferase) domain 1"/>
    <property type="match status" value="1"/>
</dbReference>
<feature type="compositionally biased region" description="Low complexity" evidence="1">
    <location>
        <begin position="974"/>
        <end position="987"/>
    </location>
</feature>
<keyword evidence="2" id="KW-1133">Transmembrane helix</keyword>
<dbReference type="InterPro" id="IPR013229">
    <property type="entry name" value="PEGA"/>
</dbReference>
<feature type="transmembrane region" description="Helical" evidence="2">
    <location>
        <begin position="814"/>
        <end position="837"/>
    </location>
</feature>
<evidence type="ECO:0000259" key="3">
    <source>
        <dbReference type="PROSITE" id="PS50011"/>
    </source>
</evidence>
<organism evidence="4 5">
    <name type="scientific">Pyxidicoccus fallax</name>
    <dbReference type="NCBI Taxonomy" id="394095"/>
    <lineage>
        <taxon>Bacteria</taxon>
        <taxon>Pseudomonadati</taxon>
        <taxon>Myxococcota</taxon>
        <taxon>Myxococcia</taxon>
        <taxon>Myxococcales</taxon>
        <taxon>Cystobacterineae</taxon>
        <taxon>Myxococcaceae</taxon>
        <taxon>Pyxidicoccus</taxon>
    </lineage>
</organism>
<feature type="compositionally biased region" description="Pro residues" evidence="1">
    <location>
        <begin position="433"/>
        <end position="451"/>
    </location>
</feature>
<feature type="compositionally biased region" description="Pro residues" evidence="1">
    <location>
        <begin position="385"/>
        <end position="394"/>
    </location>
</feature>
<accession>A0A848LM40</accession>
<feature type="domain" description="Protein kinase" evidence="3">
    <location>
        <begin position="18"/>
        <end position="297"/>
    </location>
</feature>
<feature type="region of interest" description="Disordered" evidence="1">
    <location>
        <begin position="346"/>
        <end position="808"/>
    </location>
</feature>
<dbReference type="AlphaFoldDB" id="A0A848LM40"/>
<comment type="caution">
    <text evidence="4">The sequence shown here is derived from an EMBL/GenBank/DDBJ whole genome shotgun (WGS) entry which is preliminary data.</text>
</comment>
<proteinExistence type="predicted"/>
<dbReference type="GO" id="GO:0004713">
    <property type="term" value="F:protein tyrosine kinase activity"/>
    <property type="evidence" value="ECO:0007669"/>
    <property type="project" value="InterPro"/>
</dbReference>
<keyword evidence="4" id="KW-0808">Transferase</keyword>
<dbReference type="Pfam" id="PF00069">
    <property type="entry name" value="Pkinase"/>
    <property type="match status" value="1"/>
</dbReference>
<evidence type="ECO:0000313" key="5">
    <source>
        <dbReference type="Proteomes" id="UP000518300"/>
    </source>
</evidence>
<evidence type="ECO:0000313" key="4">
    <source>
        <dbReference type="EMBL" id="NMO18885.1"/>
    </source>
</evidence>
<reference evidence="4 5" key="1">
    <citation type="submission" date="2020-04" db="EMBL/GenBank/DDBJ databases">
        <title>Draft genome of Pyxidicoccus fallax type strain.</title>
        <authorList>
            <person name="Whitworth D.E."/>
        </authorList>
    </citation>
    <scope>NUCLEOTIDE SEQUENCE [LARGE SCALE GENOMIC DNA]</scope>
    <source>
        <strain evidence="4 5">DSM 14698</strain>
    </source>
</reference>
<feature type="compositionally biased region" description="Polar residues" evidence="1">
    <location>
        <begin position="884"/>
        <end position="897"/>
    </location>
</feature>
<dbReference type="PANTHER" id="PTHR24361">
    <property type="entry name" value="MITOGEN-ACTIVATED KINASE KINASE KINASE"/>
    <property type="match status" value="1"/>
</dbReference>
<dbReference type="CDD" id="cd14014">
    <property type="entry name" value="STKc_PknB_like"/>
    <property type="match status" value="1"/>
</dbReference>
<feature type="region of interest" description="Disordered" evidence="1">
    <location>
        <begin position="854"/>
        <end position="989"/>
    </location>
</feature>
<dbReference type="GO" id="GO:0005737">
    <property type="term" value="C:cytoplasm"/>
    <property type="evidence" value="ECO:0007669"/>
    <property type="project" value="TreeGrafter"/>
</dbReference>
<dbReference type="InterPro" id="IPR053235">
    <property type="entry name" value="Ser_Thr_kinase"/>
</dbReference>
<feature type="compositionally biased region" description="Low complexity" evidence="1">
    <location>
        <begin position="656"/>
        <end position="676"/>
    </location>
</feature>
<dbReference type="PROSITE" id="PS00109">
    <property type="entry name" value="PROTEIN_KINASE_TYR"/>
    <property type="match status" value="1"/>
</dbReference>
<dbReference type="RefSeq" id="WP_169348146.1">
    <property type="nucleotide sequence ID" value="NZ_JABBJJ010000158.1"/>
</dbReference>
<keyword evidence="4" id="KW-0418">Kinase</keyword>
<dbReference type="SUPFAM" id="SSF56112">
    <property type="entry name" value="Protein kinase-like (PK-like)"/>
    <property type="match status" value="1"/>
</dbReference>
<dbReference type="InterPro" id="IPR000719">
    <property type="entry name" value="Prot_kinase_dom"/>
</dbReference>
<dbReference type="Gene3D" id="3.30.200.20">
    <property type="entry name" value="Phosphorylase Kinase, domain 1"/>
    <property type="match status" value="1"/>
</dbReference>
<dbReference type="GO" id="GO:0005524">
    <property type="term" value="F:ATP binding"/>
    <property type="evidence" value="ECO:0007669"/>
    <property type="project" value="InterPro"/>
</dbReference>
<keyword evidence="2" id="KW-0812">Transmembrane</keyword>
<feature type="compositionally biased region" description="Basic and acidic residues" evidence="1">
    <location>
        <begin position="960"/>
        <end position="973"/>
    </location>
</feature>